<protein>
    <submittedName>
        <fullName evidence="2">Uncharacterized protein</fullName>
    </submittedName>
</protein>
<evidence type="ECO:0000313" key="2">
    <source>
        <dbReference type="EMBL" id="KNZ48502.1"/>
    </source>
</evidence>
<dbReference type="AlphaFoldDB" id="A0A0L6UJQ5"/>
<organism evidence="2 3">
    <name type="scientific">Puccinia sorghi</name>
    <dbReference type="NCBI Taxonomy" id="27349"/>
    <lineage>
        <taxon>Eukaryota</taxon>
        <taxon>Fungi</taxon>
        <taxon>Dikarya</taxon>
        <taxon>Basidiomycota</taxon>
        <taxon>Pucciniomycotina</taxon>
        <taxon>Pucciniomycetes</taxon>
        <taxon>Pucciniales</taxon>
        <taxon>Pucciniaceae</taxon>
        <taxon>Puccinia</taxon>
    </lineage>
</organism>
<dbReference type="VEuPathDB" id="FungiDB:VP01_5619g1"/>
<dbReference type="EMBL" id="LAVV01010851">
    <property type="protein sequence ID" value="KNZ48502.1"/>
    <property type="molecule type" value="Genomic_DNA"/>
</dbReference>
<evidence type="ECO:0000256" key="1">
    <source>
        <dbReference type="SAM" id="MobiDB-lite"/>
    </source>
</evidence>
<accession>A0A0L6UJQ5</accession>
<reference evidence="2 3" key="1">
    <citation type="submission" date="2015-08" db="EMBL/GenBank/DDBJ databases">
        <title>Next Generation Sequencing and Analysis of the Genome of Puccinia sorghi L Schw, the Causal Agent of Maize Common Rust.</title>
        <authorList>
            <person name="Rochi L."/>
            <person name="Burguener G."/>
            <person name="Darino M."/>
            <person name="Turjanski A."/>
            <person name="Kreff E."/>
            <person name="Dieguez M.J."/>
            <person name="Sacco F."/>
        </authorList>
    </citation>
    <scope>NUCLEOTIDE SEQUENCE [LARGE SCALE GENOMIC DNA]</scope>
    <source>
        <strain evidence="2 3">RO10H11247</strain>
    </source>
</reference>
<comment type="caution">
    <text evidence="2">The sequence shown here is derived from an EMBL/GenBank/DDBJ whole genome shotgun (WGS) entry which is preliminary data.</text>
</comment>
<dbReference type="STRING" id="27349.A0A0L6UJQ5"/>
<sequence>MADKLNQFKISSPHNQTIPARPAESSGATNTRGTQARQSAVTQSSKKKPSSLLLFQSCLNLPKALKPPQCNEPKQLLPMSNTKTFAETSLNLYIKKQPNQMSLRIIQKTFLTSRSVFYCDESLKVTRLIPFSHRNHIRLLWGIVEVSTPPLTANPELVEQFCNHFGDINHFKQHAKNSSAAKLVAQANFQTMRDACAGCINVGNHF</sequence>
<evidence type="ECO:0000313" key="3">
    <source>
        <dbReference type="Proteomes" id="UP000037035"/>
    </source>
</evidence>
<feature type="non-terminal residue" evidence="2">
    <location>
        <position position="206"/>
    </location>
</feature>
<feature type="region of interest" description="Disordered" evidence="1">
    <location>
        <begin position="1"/>
        <end position="47"/>
    </location>
</feature>
<proteinExistence type="predicted"/>
<gene>
    <name evidence="2" type="ORF">VP01_5619g1</name>
</gene>
<feature type="compositionally biased region" description="Polar residues" evidence="1">
    <location>
        <begin position="26"/>
        <end position="43"/>
    </location>
</feature>
<name>A0A0L6UJQ5_9BASI</name>
<keyword evidence="3" id="KW-1185">Reference proteome</keyword>
<feature type="compositionally biased region" description="Polar residues" evidence="1">
    <location>
        <begin position="8"/>
        <end position="18"/>
    </location>
</feature>
<dbReference type="Proteomes" id="UP000037035">
    <property type="component" value="Unassembled WGS sequence"/>
</dbReference>